<name>A0A7C4BCV2_9CREN</name>
<organism evidence="1">
    <name type="scientific">Ignisphaera aggregans</name>
    <dbReference type="NCBI Taxonomy" id="334771"/>
    <lineage>
        <taxon>Archaea</taxon>
        <taxon>Thermoproteota</taxon>
        <taxon>Thermoprotei</taxon>
        <taxon>Desulfurococcales</taxon>
        <taxon>Desulfurococcaceae</taxon>
        <taxon>Ignisphaera</taxon>
    </lineage>
</organism>
<dbReference type="EMBL" id="DTFF01000064">
    <property type="protein sequence ID" value="HGI88261.1"/>
    <property type="molecule type" value="Genomic_DNA"/>
</dbReference>
<gene>
    <name evidence="1" type="ORF">ENV14_07755</name>
</gene>
<reference evidence="1" key="1">
    <citation type="journal article" date="2020" name="mSystems">
        <title>Genome- and Community-Level Interaction Insights into Carbon Utilization and Element Cycling Functions of Hydrothermarchaeota in Hydrothermal Sediment.</title>
        <authorList>
            <person name="Zhou Z."/>
            <person name="Liu Y."/>
            <person name="Xu W."/>
            <person name="Pan J."/>
            <person name="Luo Z.H."/>
            <person name="Li M."/>
        </authorList>
    </citation>
    <scope>NUCLEOTIDE SEQUENCE [LARGE SCALE GENOMIC DNA]</scope>
    <source>
        <strain evidence="1">SpSt-732</strain>
    </source>
</reference>
<protein>
    <submittedName>
        <fullName evidence="1">Uncharacterized protein</fullName>
    </submittedName>
</protein>
<comment type="caution">
    <text evidence="1">The sequence shown here is derived from an EMBL/GenBank/DDBJ whole genome shotgun (WGS) entry which is preliminary data.</text>
</comment>
<evidence type="ECO:0000313" key="1">
    <source>
        <dbReference type="EMBL" id="HGI88261.1"/>
    </source>
</evidence>
<dbReference type="AlphaFoldDB" id="A0A7C4BCV2"/>
<accession>A0A7C4BCV2</accession>
<sequence>MPMYRISVEKKYIVKKGDKKVVVELCRSQDGRLFVAPMYITKHVYVAPDGSEKEWEYDVKGAEEVDYMSLPQNIRDALSRAGI</sequence>
<proteinExistence type="predicted"/>